<evidence type="ECO:0000256" key="3">
    <source>
        <dbReference type="ARBA" id="ARBA00023157"/>
    </source>
</evidence>
<evidence type="ECO:0000256" key="2">
    <source>
        <dbReference type="ARBA" id="ARBA00023136"/>
    </source>
</evidence>
<comment type="subcellular location">
    <subcellularLocation>
        <location evidence="1">Membrane</location>
        <topology evidence="1">Single-pass type I membrane protein</topology>
    </subcellularLocation>
</comment>
<dbReference type="InterPro" id="IPR051275">
    <property type="entry name" value="Cell_adhesion_signaling"/>
</dbReference>
<evidence type="ECO:0000256" key="6">
    <source>
        <dbReference type="SAM" id="SignalP"/>
    </source>
</evidence>
<evidence type="ECO:0000313" key="8">
    <source>
        <dbReference type="Proteomes" id="UP000314982"/>
    </source>
</evidence>
<dbReference type="GeneTree" id="ENSGT00940000155795"/>
<organism evidence="7 8">
    <name type="scientific">Hucho hucho</name>
    <name type="common">huchen</name>
    <dbReference type="NCBI Taxonomy" id="62062"/>
    <lineage>
        <taxon>Eukaryota</taxon>
        <taxon>Metazoa</taxon>
        <taxon>Chordata</taxon>
        <taxon>Craniata</taxon>
        <taxon>Vertebrata</taxon>
        <taxon>Euteleostomi</taxon>
        <taxon>Actinopterygii</taxon>
        <taxon>Neopterygii</taxon>
        <taxon>Teleostei</taxon>
        <taxon>Protacanthopterygii</taxon>
        <taxon>Salmoniformes</taxon>
        <taxon>Salmonidae</taxon>
        <taxon>Salmoninae</taxon>
        <taxon>Hucho</taxon>
    </lineage>
</organism>
<dbReference type="GO" id="GO:0050839">
    <property type="term" value="F:cell adhesion molecule binding"/>
    <property type="evidence" value="ECO:0007669"/>
    <property type="project" value="TreeGrafter"/>
</dbReference>
<feature type="chain" id="PRO_5045272807" description="Ig-like domain-containing protein" evidence="6">
    <location>
        <begin position="17"/>
        <end position="150"/>
    </location>
</feature>
<dbReference type="STRING" id="62062.ENSHHUP00000017129"/>
<dbReference type="GO" id="GO:0005886">
    <property type="term" value="C:plasma membrane"/>
    <property type="evidence" value="ECO:0007669"/>
    <property type="project" value="TreeGrafter"/>
</dbReference>
<name>A0A4W5L045_9TELE</name>
<dbReference type="GO" id="GO:0098609">
    <property type="term" value="P:cell-cell adhesion"/>
    <property type="evidence" value="ECO:0007669"/>
    <property type="project" value="TreeGrafter"/>
</dbReference>
<dbReference type="Gene3D" id="2.60.40.10">
    <property type="entry name" value="Immunoglobulins"/>
    <property type="match status" value="1"/>
</dbReference>
<dbReference type="InterPro" id="IPR036179">
    <property type="entry name" value="Ig-like_dom_sf"/>
</dbReference>
<dbReference type="PANTHER" id="PTHR11640">
    <property type="entry name" value="NEPHRIN"/>
    <property type="match status" value="1"/>
</dbReference>
<dbReference type="PANTHER" id="PTHR11640:SF14">
    <property type="entry name" value="KIN OF IRRE-LIKE PROTEIN 1"/>
    <property type="match status" value="1"/>
</dbReference>
<keyword evidence="2" id="KW-0472">Membrane</keyword>
<reference evidence="7" key="2">
    <citation type="submission" date="2025-08" db="UniProtKB">
        <authorList>
            <consortium name="Ensembl"/>
        </authorList>
    </citation>
    <scope>IDENTIFICATION</scope>
</reference>
<sequence length="150" mass="16455">MYWLSSLECFVTPLLTISVSHILVPSFPPSISLHQEVLPDRKRVTTHSFLPIHPVDTDTGRNYSCVASNLAIPAGKRTTVTLNVHHPPTVTLSIEPRSVLEGDRVTFTCAASANPPIMGYMYVLLSTYSICSSFCLSTVYVHLSLSLAVH</sequence>
<dbReference type="InterPro" id="IPR013783">
    <property type="entry name" value="Ig-like_fold"/>
</dbReference>
<reference evidence="8" key="1">
    <citation type="submission" date="2018-06" db="EMBL/GenBank/DDBJ databases">
        <title>Genome assembly of Danube salmon.</title>
        <authorList>
            <person name="Macqueen D.J."/>
            <person name="Gundappa M.K."/>
        </authorList>
    </citation>
    <scope>NUCLEOTIDE SEQUENCE [LARGE SCALE GENOMIC DNA]</scope>
</reference>
<dbReference type="GO" id="GO:0005911">
    <property type="term" value="C:cell-cell junction"/>
    <property type="evidence" value="ECO:0007669"/>
    <property type="project" value="TreeGrafter"/>
</dbReference>
<reference evidence="7" key="3">
    <citation type="submission" date="2025-09" db="UniProtKB">
        <authorList>
            <consortium name="Ensembl"/>
        </authorList>
    </citation>
    <scope>IDENTIFICATION</scope>
</reference>
<accession>A0A4W5L045</accession>
<evidence type="ECO:0000256" key="5">
    <source>
        <dbReference type="ARBA" id="ARBA00023319"/>
    </source>
</evidence>
<dbReference type="AlphaFoldDB" id="A0A4W5L045"/>
<feature type="signal peptide" evidence="6">
    <location>
        <begin position="1"/>
        <end position="16"/>
    </location>
</feature>
<proteinExistence type="predicted"/>
<keyword evidence="3" id="KW-1015">Disulfide bond</keyword>
<evidence type="ECO:0000256" key="1">
    <source>
        <dbReference type="ARBA" id="ARBA00004479"/>
    </source>
</evidence>
<keyword evidence="8" id="KW-1185">Reference proteome</keyword>
<evidence type="ECO:0000313" key="7">
    <source>
        <dbReference type="Ensembl" id="ENSHHUP00000017129.1"/>
    </source>
</evidence>
<dbReference type="Proteomes" id="UP000314982">
    <property type="component" value="Unassembled WGS sequence"/>
</dbReference>
<keyword evidence="5" id="KW-0393">Immunoglobulin domain</keyword>
<evidence type="ECO:0000256" key="4">
    <source>
        <dbReference type="ARBA" id="ARBA00023180"/>
    </source>
</evidence>
<keyword evidence="6" id="KW-0732">Signal</keyword>
<keyword evidence="4" id="KW-0325">Glycoprotein</keyword>
<protein>
    <recommendedName>
        <fullName evidence="9">Ig-like domain-containing protein</fullName>
    </recommendedName>
</protein>
<evidence type="ECO:0008006" key="9">
    <source>
        <dbReference type="Google" id="ProtNLM"/>
    </source>
</evidence>
<dbReference type="Ensembl" id="ENSHHUT00000017758.1">
    <property type="protein sequence ID" value="ENSHHUP00000017129.1"/>
    <property type="gene ID" value="ENSHHUG00000010679.1"/>
</dbReference>
<dbReference type="SUPFAM" id="SSF48726">
    <property type="entry name" value="Immunoglobulin"/>
    <property type="match status" value="2"/>
</dbReference>